<reference evidence="1 2" key="1">
    <citation type="journal article" date="2019" name="Int. J. Syst. Evol. Microbiol.">
        <title>The Global Catalogue of Microorganisms (GCM) 10K type strain sequencing project: providing services to taxonomists for standard genome sequencing and annotation.</title>
        <authorList>
            <consortium name="The Broad Institute Genomics Platform"/>
            <consortium name="The Broad Institute Genome Sequencing Center for Infectious Disease"/>
            <person name="Wu L."/>
            <person name="Ma J."/>
        </authorList>
    </citation>
    <scope>NUCLEOTIDE SEQUENCE [LARGE SCALE GENOMIC DNA]</scope>
    <source>
        <strain evidence="1 2">JCM 13004</strain>
    </source>
</reference>
<dbReference type="Gene3D" id="3.40.50.150">
    <property type="entry name" value="Vaccinia Virus protein VP39"/>
    <property type="match status" value="1"/>
</dbReference>
<proteinExistence type="predicted"/>
<dbReference type="SUPFAM" id="SSF53335">
    <property type="entry name" value="S-adenosyl-L-methionine-dependent methyltransferases"/>
    <property type="match status" value="1"/>
</dbReference>
<dbReference type="InterPro" id="IPR006764">
    <property type="entry name" value="SAM_dep_MeTrfase_SAV2177_type"/>
</dbReference>
<evidence type="ECO:0000313" key="1">
    <source>
        <dbReference type="EMBL" id="GAA1068920.1"/>
    </source>
</evidence>
<dbReference type="InterPro" id="IPR029063">
    <property type="entry name" value="SAM-dependent_MTases_sf"/>
</dbReference>
<dbReference type="PIRSF" id="PIRSF017393">
    <property type="entry name" value="MTase_SAV2177"/>
    <property type="match status" value="1"/>
</dbReference>
<accession>A0ABN1T7B0</accession>
<sequence length="272" mass="29213">MTETDALGDWAPTEIDTTVAHSARVYDYWLGGKDNFPADRELAEQIIAAVPNMRAMARANREFLAKAVTHLVTEGGIRQFLDVGTGIPTAGNTFEVAQALAPQSRVLYVDNDPIVLAHARAMISSHPAGRTSFILGDLRKPDDILNHPVFAKIIDRDQPIGLLLIAVLMLFKDAEDPWAMVHALIDALPSGSYVALTHPTGDFAPQEVAIAVAAAEHAHVTLTPRSRAEVGRFLAGLELVEPGVVPVLGWGPVAEGVDVNAAYYYGAVARKP</sequence>
<dbReference type="GO" id="GO:0008168">
    <property type="term" value="F:methyltransferase activity"/>
    <property type="evidence" value="ECO:0007669"/>
    <property type="project" value="UniProtKB-KW"/>
</dbReference>
<dbReference type="Pfam" id="PF04672">
    <property type="entry name" value="Methyltransf_19"/>
    <property type="match status" value="1"/>
</dbReference>
<dbReference type="RefSeq" id="WP_344446694.1">
    <property type="nucleotide sequence ID" value="NZ_BAAALF010000280.1"/>
</dbReference>
<evidence type="ECO:0000313" key="2">
    <source>
        <dbReference type="Proteomes" id="UP001500037"/>
    </source>
</evidence>
<organism evidence="1 2">
    <name type="scientific">Kitasatospora nipponensis</name>
    <dbReference type="NCBI Taxonomy" id="258049"/>
    <lineage>
        <taxon>Bacteria</taxon>
        <taxon>Bacillati</taxon>
        <taxon>Actinomycetota</taxon>
        <taxon>Actinomycetes</taxon>
        <taxon>Kitasatosporales</taxon>
        <taxon>Streptomycetaceae</taxon>
        <taxon>Kitasatospora</taxon>
    </lineage>
</organism>
<keyword evidence="1" id="KW-0489">Methyltransferase</keyword>
<gene>
    <name evidence="1" type="ORF">GCM10009665_74460</name>
</gene>
<name>A0ABN1T7B0_9ACTN</name>
<comment type="caution">
    <text evidence="1">The sequence shown here is derived from an EMBL/GenBank/DDBJ whole genome shotgun (WGS) entry which is preliminary data.</text>
</comment>
<keyword evidence="2" id="KW-1185">Reference proteome</keyword>
<dbReference type="EMBL" id="BAAALF010000280">
    <property type="protein sequence ID" value="GAA1068920.1"/>
    <property type="molecule type" value="Genomic_DNA"/>
</dbReference>
<dbReference type="CDD" id="cd02440">
    <property type="entry name" value="AdoMet_MTases"/>
    <property type="match status" value="1"/>
</dbReference>
<dbReference type="Proteomes" id="UP001500037">
    <property type="component" value="Unassembled WGS sequence"/>
</dbReference>
<protein>
    <submittedName>
        <fullName evidence="1">SAM-dependent methyltransferase</fullName>
    </submittedName>
</protein>
<keyword evidence="1" id="KW-0808">Transferase</keyword>
<dbReference type="GO" id="GO:0032259">
    <property type="term" value="P:methylation"/>
    <property type="evidence" value="ECO:0007669"/>
    <property type="project" value="UniProtKB-KW"/>
</dbReference>